<gene>
    <name evidence="3" type="ORF">EIP75_04655</name>
</gene>
<sequence length="144" mass="14603">MTTKFWHLGIASAIAATMGVAQAQSTPSPAQPAQVSPASGAIIQESTSAPPAELSSPSAPNVAPDGVPGIAEPASSTSGATYSSDWNTSQRLNEQQSSGVVSDAVPPDSLANVDERRNQGVQSSDGMNLPPAFDSVPNSADDKR</sequence>
<dbReference type="EMBL" id="RSED01000003">
    <property type="protein sequence ID" value="RRS05502.1"/>
    <property type="molecule type" value="Genomic_DNA"/>
</dbReference>
<feature type="chain" id="PRO_5018610592" evidence="2">
    <location>
        <begin position="24"/>
        <end position="144"/>
    </location>
</feature>
<reference evidence="3 4" key="1">
    <citation type="submission" date="2018-12" db="EMBL/GenBank/DDBJ databases">
        <title>The whole draft genome of Aquabacterium sp. SJQ9.</title>
        <authorList>
            <person name="Sun L."/>
            <person name="Gao X."/>
            <person name="Chen W."/>
            <person name="Huang K."/>
        </authorList>
    </citation>
    <scope>NUCLEOTIDE SEQUENCE [LARGE SCALE GENOMIC DNA]</scope>
    <source>
        <strain evidence="3 4">SJQ9</strain>
    </source>
</reference>
<feature type="region of interest" description="Disordered" evidence="1">
    <location>
        <begin position="20"/>
        <end position="144"/>
    </location>
</feature>
<dbReference type="Proteomes" id="UP000269265">
    <property type="component" value="Unassembled WGS sequence"/>
</dbReference>
<keyword evidence="4" id="KW-1185">Reference proteome</keyword>
<feature type="compositionally biased region" description="Low complexity" evidence="1">
    <location>
        <begin position="21"/>
        <end position="41"/>
    </location>
</feature>
<protein>
    <submittedName>
        <fullName evidence="3">Uncharacterized protein</fullName>
    </submittedName>
</protein>
<evidence type="ECO:0000256" key="2">
    <source>
        <dbReference type="SAM" id="SignalP"/>
    </source>
</evidence>
<comment type="caution">
    <text evidence="3">The sequence shown here is derived from an EMBL/GenBank/DDBJ whole genome shotgun (WGS) entry which is preliminary data.</text>
</comment>
<accession>A0A3R8TE32</accession>
<proteinExistence type="predicted"/>
<organism evidence="3 4">
    <name type="scientific">Aquabacterium soli</name>
    <dbReference type="NCBI Taxonomy" id="2493092"/>
    <lineage>
        <taxon>Bacteria</taxon>
        <taxon>Pseudomonadati</taxon>
        <taxon>Pseudomonadota</taxon>
        <taxon>Betaproteobacteria</taxon>
        <taxon>Burkholderiales</taxon>
        <taxon>Aquabacterium</taxon>
    </lineage>
</organism>
<name>A0A3R8TE32_9BURK</name>
<evidence type="ECO:0000313" key="4">
    <source>
        <dbReference type="Proteomes" id="UP000269265"/>
    </source>
</evidence>
<feature type="compositionally biased region" description="Low complexity" evidence="1">
    <location>
        <begin position="48"/>
        <end position="60"/>
    </location>
</feature>
<dbReference type="AlphaFoldDB" id="A0A3R8TE32"/>
<feature type="signal peptide" evidence="2">
    <location>
        <begin position="1"/>
        <end position="23"/>
    </location>
</feature>
<evidence type="ECO:0000313" key="3">
    <source>
        <dbReference type="EMBL" id="RRS05502.1"/>
    </source>
</evidence>
<evidence type="ECO:0000256" key="1">
    <source>
        <dbReference type="SAM" id="MobiDB-lite"/>
    </source>
</evidence>
<dbReference type="RefSeq" id="WP_125242070.1">
    <property type="nucleotide sequence ID" value="NZ_RSED01000003.1"/>
</dbReference>
<keyword evidence="2" id="KW-0732">Signal</keyword>
<feature type="compositionally biased region" description="Polar residues" evidence="1">
    <location>
        <begin position="74"/>
        <end position="100"/>
    </location>
</feature>